<dbReference type="EMBL" id="JAPNTZ010000019">
    <property type="protein sequence ID" value="MCY1144251.1"/>
    <property type="molecule type" value="Genomic_DNA"/>
</dbReference>
<protein>
    <submittedName>
        <fullName evidence="2">Uncharacterized protein</fullName>
    </submittedName>
</protein>
<evidence type="ECO:0000256" key="1">
    <source>
        <dbReference type="SAM" id="Phobius"/>
    </source>
</evidence>
<sequence length="79" mass="8811">MTLDRLSPRARRVIAGVAAVVALGTIALRAFVFRDQTGWEFGLWALQGLAMAVGWVAARTSRQVEPRRGVDPKARRLHW</sequence>
<dbReference type="RefSeq" id="WP_267568821.1">
    <property type="nucleotide sequence ID" value="NZ_JAPNTZ010000019.1"/>
</dbReference>
<keyword evidence="3" id="KW-1185">Reference proteome</keyword>
<keyword evidence="1" id="KW-0812">Transmembrane</keyword>
<dbReference type="Proteomes" id="UP001151002">
    <property type="component" value="Unassembled WGS sequence"/>
</dbReference>
<accession>A0ABT4BCL5</accession>
<gene>
    <name evidence="2" type="ORF">OWR29_40190</name>
</gene>
<evidence type="ECO:0000313" key="2">
    <source>
        <dbReference type="EMBL" id="MCY1144251.1"/>
    </source>
</evidence>
<feature type="transmembrane region" description="Helical" evidence="1">
    <location>
        <begin position="12"/>
        <end position="32"/>
    </location>
</feature>
<feature type="transmembrane region" description="Helical" evidence="1">
    <location>
        <begin position="38"/>
        <end position="58"/>
    </location>
</feature>
<proteinExistence type="predicted"/>
<keyword evidence="1" id="KW-0472">Membrane</keyword>
<organism evidence="2 3">
    <name type="scientific">Paractinoplanes pyxinae</name>
    <dbReference type="NCBI Taxonomy" id="2997416"/>
    <lineage>
        <taxon>Bacteria</taxon>
        <taxon>Bacillati</taxon>
        <taxon>Actinomycetota</taxon>
        <taxon>Actinomycetes</taxon>
        <taxon>Micromonosporales</taxon>
        <taxon>Micromonosporaceae</taxon>
        <taxon>Paractinoplanes</taxon>
    </lineage>
</organism>
<keyword evidence="1" id="KW-1133">Transmembrane helix</keyword>
<evidence type="ECO:0000313" key="3">
    <source>
        <dbReference type="Proteomes" id="UP001151002"/>
    </source>
</evidence>
<reference evidence="2" key="1">
    <citation type="submission" date="2022-11" db="EMBL/GenBank/DDBJ databases">
        <authorList>
            <person name="Somphong A."/>
            <person name="Phongsopitanun W."/>
        </authorList>
    </citation>
    <scope>NUCLEOTIDE SEQUENCE</scope>
    <source>
        <strain evidence="2">Pm04-4</strain>
    </source>
</reference>
<comment type="caution">
    <text evidence="2">The sequence shown here is derived from an EMBL/GenBank/DDBJ whole genome shotgun (WGS) entry which is preliminary data.</text>
</comment>
<name>A0ABT4BCL5_9ACTN</name>